<dbReference type="InterPro" id="IPR023213">
    <property type="entry name" value="CAT-like_dom_sf"/>
</dbReference>
<accession>A0A165Y1Z1</accession>
<evidence type="ECO:0000313" key="2">
    <source>
        <dbReference type="Proteomes" id="UP000076532"/>
    </source>
</evidence>
<dbReference type="PANTHER" id="PTHR42034:SF1">
    <property type="entry name" value="CONDENSATION DOMAIN-CONTAINING PROTEIN"/>
    <property type="match status" value="1"/>
</dbReference>
<proteinExistence type="predicted"/>
<keyword evidence="2" id="KW-1185">Reference proteome</keyword>
<dbReference type="Gene3D" id="3.30.559.10">
    <property type="entry name" value="Chloramphenicol acetyltransferase-like domain"/>
    <property type="match status" value="1"/>
</dbReference>
<name>A0A165Y1Z1_9AGAM</name>
<evidence type="ECO:0000313" key="1">
    <source>
        <dbReference type="EMBL" id="KZP09121.1"/>
    </source>
</evidence>
<reference evidence="1 2" key="1">
    <citation type="journal article" date="2016" name="Mol. Biol. Evol.">
        <title>Comparative Genomics of Early-Diverging Mushroom-Forming Fungi Provides Insights into the Origins of Lignocellulose Decay Capabilities.</title>
        <authorList>
            <person name="Nagy L.G."/>
            <person name="Riley R."/>
            <person name="Tritt A."/>
            <person name="Adam C."/>
            <person name="Daum C."/>
            <person name="Floudas D."/>
            <person name="Sun H."/>
            <person name="Yadav J.S."/>
            <person name="Pangilinan J."/>
            <person name="Larsson K.H."/>
            <person name="Matsuura K."/>
            <person name="Barry K."/>
            <person name="Labutti K."/>
            <person name="Kuo R."/>
            <person name="Ohm R.A."/>
            <person name="Bhattacharya S.S."/>
            <person name="Shirouzu T."/>
            <person name="Yoshinaga Y."/>
            <person name="Martin F.M."/>
            <person name="Grigoriev I.V."/>
            <person name="Hibbett D.S."/>
        </authorList>
    </citation>
    <scope>NUCLEOTIDE SEQUENCE [LARGE SCALE GENOMIC DNA]</scope>
    <source>
        <strain evidence="1 2">CBS 109695</strain>
    </source>
</reference>
<dbReference type="Proteomes" id="UP000076532">
    <property type="component" value="Unassembled WGS sequence"/>
</dbReference>
<dbReference type="PANTHER" id="PTHR42034">
    <property type="entry name" value="CHROMOSOME 7, WHOLE GENOME SHOTGUN SEQUENCE-RELATED"/>
    <property type="match status" value="1"/>
</dbReference>
<gene>
    <name evidence="1" type="ORF">FIBSPDRAFT_900758</name>
</gene>
<dbReference type="OrthoDB" id="3252971at2759"/>
<sequence>MFFPGRAGLMFTTLQRSITTFQRSTRLSARAYHGHFSSTDGTLWKRKLDGSEDFFACLAHIGEGYGQFAADIEVKLTKQPASESALLESVRKAWIRLRFLAPKIALRTSIEPGSDGKGFFISYESPKSNQAVISKWADETLYIRGGHMLTRTCQVNFH</sequence>
<organism evidence="1 2">
    <name type="scientific">Athelia psychrophila</name>
    <dbReference type="NCBI Taxonomy" id="1759441"/>
    <lineage>
        <taxon>Eukaryota</taxon>
        <taxon>Fungi</taxon>
        <taxon>Dikarya</taxon>
        <taxon>Basidiomycota</taxon>
        <taxon>Agaricomycotina</taxon>
        <taxon>Agaricomycetes</taxon>
        <taxon>Agaricomycetidae</taxon>
        <taxon>Atheliales</taxon>
        <taxon>Atheliaceae</taxon>
        <taxon>Athelia</taxon>
    </lineage>
</organism>
<dbReference type="AlphaFoldDB" id="A0A165Y1Z1"/>
<dbReference type="EMBL" id="KV417707">
    <property type="protein sequence ID" value="KZP09121.1"/>
    <property type="molecule type" value="Genomic_DNA"/>
</dbReference>
<protein>
    <submittedName>
        <fullName evidence="1">Uncharacterized protein</fullName>
    </submittedName>
</protein>